<evidence type="ECO:0000256" key="1">
    <source>
        <dbReference type="SAM" id="MobiDB-lite"/>
    </source>
</evidence>
<feature type="compositionally biased region" description="Polar residues" evidence="1">
    <location>
        <begin position="208"/>
        <end position="229"/>
    </location>
</feature>
<keyword evidence="3" id="KW-1185">Reference proteome</keyword>
<evidence type="ECO:0000313" key="3">
    <source>
        <dbReference type="Proteomes" id="UP001195769"/>
    </source>
</evidence>
<feature type="region of interest" description="Disordered" evidence="1">
    <location>
        <begin position="1"/>
        <end position="20"/>
    </location>
</feature>
<comment type="caution">
    <text evidence="2">The sequence shown here is derived from an EMBL/GenBank/DDBJ whole genome shotgun (WGS) entry which is preliminary data.</text>
</comment>
<reference evidence="2" key="1">
    <citation type="journal article" date="2020" name="New Phytol.">
        <title>Comparative genomics reveals dynamic genome evolution in host specialist ectomycorrhizal fungi.</title>
        <authorList>
            <person name="Lofgren L.A."/>
            <person name="Nguyen N.H."/>
            <person name="Vilgalys R."/>
            <person name="Ruytinx J."/>
            <person name="Liao H.L."/>
            <person name="Branco S."/>
            <person name="Kuo A."/>
            <person name="LaButti K."/>
            <person name="Lipzen A."/>
            <person name="Andreopoulos W."/>
            <person name="Pangilinan J."/>
            <person name="Riley R."/>
            <person name="Hundley H."/>
            <person name="Na H."/>
            <person name="Barry K."/>
            <person name="Grigoriev I.V."/>
            <person name="Stajich J.E."/>
            <person name="Kennedy P.G."/>
        </authorList>
    </citation>
    <scope>NUCLEOTIDE SEQUENCE</scope>
    <source>
        <strain evidence="2">FC203</strain>
    </source>
</reference>
<dbReference type="AlphaFoldDB" id="A0AAD4E8W2"/>
<sequence>MTQSPGQLEVPETFSPSISSRTRVAKRRSQQQAQRVQNAAFLLRIRPELPDVNDQDLEMLNRTHVVKSFYDGVADSQLIEGFSVHPQQPESQELEKVKFRIPLHTMDSSLSVTCVDHLHSESDCRLDIFDRIKARMDVPSTYEHLAWRLSVSRRKDPPHRLLTSYDIDSAFKAVRAEFREGKGRKRVVIEIINTMPALKENPVKRSSRSSVAGKQSLTNETRGQGRALSSLQRMPTEIISPIIHNHIHVSPAISDTVTSEGKQQGECPIMMPQPLKRTYALYMESDEESSDDEPPQIIGNFLTSVHSRYPAMNFLQYAGKLKDRGILYLPTAVRFNVGFYQNKVGNITISESLASVISSDIFLPLLPPVAKLVAFATYKQKPAIDVAKRRPSTVPEVPSMTMPVRGLYSNLIRSLRSLRAKGSEENLMWVMIVLEDKRRSHYCTYES</sequence>
<dbReference type="EMBL" id="JABBWK010000020">
    <property type="protein sequence ID" value="KAG1901730.1"/>
    <property type="molecule type" value="Genomic_DNA"/>
</dbReference>
<feature type="region of interest" description="Disordered" evidence="1">
    <location>
        <begin position="201"/>
        <end position="229"/>
    </location>
</feature>
<dbReference type="GeneID" id="64663726"/>
<name>A0AAD4E8W2_9AGAM</name>
<protein>
    <submittedName>
        <fullName evidence="2">Uncharacterized protein</fullName>
    </submittedName>
</protein>
<accession>A0AAD4E8W2</accession>
<evidence type="ECO:0000313" key="2">
    <source>
        <dbReference type="EMBL" id="KAG1901730.1"/>
    </source>
</evidence>
<dbReference type="RefSeq" id="XP_041227305.1">
    <property type="nucleotide sequence ID" value="XM_041369428.1"/>
</dbReference>
<gene>
    <name evidence="2" type="ORF">F5891DRAFT_1221256</name>
</gene>
<organism evidence="2 3">
    <name type="scientific">Suillus fuscotomentosus</name>
    <dbReference type="NCBI Taxonomy" id="1912939"/>
    <lineage>
        <taxon>Eukaryota</taxon>
        <taxon>Fungi</taxon>
        <taxon>Dikarya</taxon>
        <taxon>Basidiomycota</taxon>
        <taxon>Agaricomycotina</taxon>
        <taxon>Agaricomycetes</taxon>
        <taxon>Agaricomycetidae</taxon>
        <taxon>Boletales</taxon>
        <taxon>Suillineae</taxon>
        <taxon>Suillaceae</taxon>
        <taxon>Suillus</taxon>
    </lineage>
</organism>
<proteinExistence type="predicted"/>
<dbReference type="Proteomes" id="UP001195769">
    <property type="component" value="Unassembled WGS sequence"/>
</dbReference>